<keyword evidence="2" id="KW-1185">Reference proteome</keyword>
<dbReference type="RefSeq" id="XP_025399952.1">
    <property type="nucleotide sequence ID" value="XM_025545332.1"/>
</dbReference>
<evidence type="ECO:0000313" key="1">
    <source>
        <dbReference type="EMBL" id="PWY83509.1"/>
    </source>
</evidence>
<name>A0A317WBD6_9EURO</name>
<proteinExistence type="predicted"/>
<reference evidence="1 2" key="1">
    <citation type="submission" date="2016-12" db="EMBL/GenBank/DDBJ databases">
        <title>The genomes of Aspergillus section Nigri reveals drivers in fungal speciation.</title>
        <authorList>
            <consortium name="DOE Joint Genome Institute"/>
            <person name="Vesth T.C."/>
            <person name="Nybo J."/>
            <person name="Theobald S."/>
            <person name="Brandl J."/>
            <person name="Frisvad J.C."/>
            <person name="Nielsen K.F."/>
            <person name="Lyhne E.K."/>
            <person name="Kogle M.E."/>
            <person name="Kuo A."/>
            <person name="Riley R."/>
            <person name="Clum A."/>
            <person name="Nolan M."/>
            <person name="Lipzen A."/>
            <person name="Salamov A."/>
            <person name="Henrissat B."/>
            <person name="Wiebenga A."/>
            <person name="De Vries R.P."/>
            <person name="Grigoriev I.V."/>
            <person name="Mortensen U.H."/>
            <person name="Andersen M.R."/>
            <person name="Baker S.E."/>
        </authorList>
    </citation>
    <scope>NUCLEOTIDE SEQUENCE [LARGE SCALE GENOMIC DNA]</scope>
    <source>
        <strain evidence="1 2">CBS 117.55</strain>
    </source>
</reference>
<evidence type="ECO:0000313" key="2">
    <source>
        <dbReference type="Proteomes" id="UP000247233"/>
    </source>
</evidence>
<accession>A0A317WBD6</accession>
<sequence length="150" mass="17174">MSDLHLKEYCGLLKKSGMAVTPEHRAVVRLQYPPHLIEQAYKELPDVNGMPVQSWEICLLRKALRTLALRIVTGSFKDDPPRRAFLAVFLTFEPASGSANDEYLDLMWDISKLLADLERGIEMIFPVETQKCTEVFVDYPPCVYEPTWQA</sequence>
<protein>
    <submittedName>
        <fullName evidence="1">Uncharacterized protein</fullName>
    </submittedName>
</protein>
<dbReference type="Proteomes" id="UP000247233">
    <property type="component" value="Unassembled WGS sequence"/>
</dbReference>
<dbReference type="EMBL" id="MSFL01000010">
    <property type="protein sequence ID" value="PWY83509.1"/>
    <property type="molecule type" value="Genomic_DNA"/>
</dbReference>
<dbReference type="VEuPathDB" id="FungiDB:BO70DRAFT_379304"/>
<dbReference type="AlphaFoldDB" id="A0A317WBD6"/>
<organism evidence="1 2">
    <name type="scientific">Aspergillus heteromorphus CBS 117.55</name>
    <dbReference type="NCBI Taxonomy" id="1448321"/>
    <lineage>
        <taxon>Eukaryota</taxon>
        <taxon>Fungi</taxon>
        <taxon>Dikarya</taxon>
        <taxon>Ascomycota</taxon>
        <taxon>Pezizomycotina</taxon>
        <taxon>Eurotiomycetes</taxon>
        <taxon>Eurotiomycetidae</taxon>
        <taxon>Eurotiales</taxon>
        <taxon>Aspergillaceae</taxon>
        <taxon>Aspergillus</taxon>
        <taxon>Aspergillus subgen. Circumdati</taxon>
    </lineage>
</organism>
<dbReference type="GeneID" id="37067569"/>
<gene>
    <name evidence="1" type="ORF">BO70DRAFT_379304</name>
</gene>
<comment type="caution">
    <text evidence="1">The sequence shown here is derived from an EMBL/GenBank/DDBJ whole genome shotgun (WGS) entry which is preliminary data.</text>
</comment>